<name>M0N6L8_9EURY</name>
<dbReference type="RefSeq" id="WP_007740035.1">
    <property type="nucleotide sequence ID" value="NZ_AOMF01000152.1"/>
</dbReference>
<feature type="transmembrane region" description="Helical" evidence="1">
    <location>
        <begin position="83"/>
        <end position="101"/>
    </location>
</feature>
<evidence type="ECO:0008006" key="4">
    <source>
        <dbReference type="Google" id="ProtNLM"/>
    </source>
</evidence>
<dbReference type="PANTHER" id="PTHR40700">
    <property type="entry name" value="HYPOTHETICAL MEMBRANE PROTEIN, CONSERVED, DUF63 FAMILY"/>
    <property type="match status" value="1"/>
</dbReference>
<accession>M0N6L8</accession>
<feature type="transmembrane region" description="Helical" evidence="1">
    <location>
        <begin position="140"/>
        <end position="161"/>
    </location>
</feature>
<dbReference type="Proteomes" id="UP000011680">
    <property type="component" value="Unassembled WGS sequence"/>
</dbReference>
<dbReference type="PATRIC" id="fig|1227457.3.peg.1807"/>
<reference evidence="2 3" key="1">
    <citation type="journal article" date="2014" name="PLoS Genet.">
        <title>Phylogenetically driven sequencing of extremely halophilic archaea reveals strategies for static and dynamic osmo-response.</title>
        <authorList>
            <person name="Becker E.A."/>
            <person name="Seitzer P.M."/>
            <person name="Tritt A."/>
            <person name="Larsen D."/>
            <person name="Krusor M."/>
            <person name="Yao A.I."/>
            <person name="Wu D."/>
            <person name="Madern D."/>
            <person name="Eisen J.A."/>
            <person name="Darling A.E."/>
            <person name="Facciotti M.T."/>
        </authorList>
    </citation>
    <scope>NUCLEOTIDE SEQUENCE [LARGE SCALE GENOMIC DNA]</scope>
    <source>
        <strain evidence="2 3">JCM 13552</strain>
    </source>
</reference>
<dbReference type="Pfam" id="PF01889">
    <property type="entry name" value="DUF63"/>
    <property type="match status" value="1"/>
</dbReference>
<comment type="caution">
    <text evidence="2">The sequence shown here is derived from an EMBL/GenBank/DDBJ whole genome shotgun (WGS) entry which is preliminary data.</text>
</comment>
<dbReference type="AlphaFoldDB" id="M0N6L8"/>
<evidence type="ECO:0000313" key="2">
    <source>
        <dbReference type="EMBL" id="EMA53557.1"/>
    </source>
</evidence>
<feature type="transmembrane region" description="Helical" evidence="1">
    <location>
        <begin position="220"/>
        <end position="242"/>
    </location>
</feature>
<keyword evidence="1" id="KW-1133">Transmembrane helix</keyword>
<gene>
    <name evidence="2" type="ORF">C451_09730</name>
</gene>
<dbReference type="PANTHER" id="PTHR40700:SF1">
    <property type="entry name" value="DUF63 DOMAIN-CONTAINING PROTEIN"/>
    <property type="match status" value="1"/>
</dbReference>
<sequence length="280" mass="28639">MQVLAQLLPAGSALPPIGYLLVLVVAFVAVAVSLRRIGPHVTDRVVVAFAPWMVLGSSCYVLYQVRGVPPVLRPFFGSPTVYLSVATVAGAVWAATAVAGLPADRWHLPSIPGIVGLSGTILALVAVGWALAGGAPGLTVAWPALGIVIATILAVAVWSGLRRAVPKTRVTGAVGALAVFGHTLDGVSTAVGLDVLGFGERSPVSRAIIEFAAELPTAEVIGAGWLFVLVKLALAALVVVFLSEYVREEPAEGYLLLGAVAAVGLGPGAHNLLLFTVLTP</sequence>
<dbReference type="eggNOG" id="arCOG02178">
    <property type="taxonomic scope" value="Archaea"/>
</dbReference>
<dbReference type="OrthoDB" id="308209at2157"/>
<evidence type="ECO:0000313" key="3">
    <source>
        <dbReference type="Proteomes" id="UP000011680"/>
    </source>
</evidence>
<dbReference type="EMBL" id="AOMF01000152">
    <property type="protein sequence ID" value="EMA53557.1"/>
    <property type="molecule type" value="Genomic_DNA"/>
</dbReference>
<proteinExistence type="predicted"/>
<keyword evidence="1" id="KW-0812">Transmembrane</keyword>
<feature type="transmembrane region" description="Helical" evidence="1">
    <location>
        <begin position="46"/>
        <end position="63"/>
    </location>
</feature>
<keyword evidence="3" id="KW-1185">Reference proteome</keyword>
<feature type="transmembrane region" description="Helical" evidence="1">
    <location>
        <begin position="254"/>
        <end position="278"/>
    </location>
</feature>
<keyword evidence="1" id="KW-0472">Membrane</keyword>
<feature type="transmembrane region" description="Helical" evidence="1">
    <location>
        <begin position="173"/>
        <end position="193"/>
    </location>
</feature>
<organism evidence="2 3">
    <name type="scientific">Halococcus thailandensis JCM 13552</name>
    <dbReference type="NCBI Taxonomy" id="1227457"/>
    <lineage>
        <taxon>Archaea</taxon>
        <taxon>Methanobacteriati</taxon>
        <taxon>Methanobacteriota</taxon>
        <taxon>Stenosarchaea group</taxon>
        <taxon>Halobacteria</taxon>
        <taxon>Halobacteriales</taxon>
        <taxon>Halococcaceae</taxon>
        <taxon>Halococcus</taxon>
    </lineage>
</organism>
<feature type="transmembrane region" description="Helical" evidence="1">
    <location>
        <begin position="113"/>
        <end position="134"/>
    </location>
</feature>
<dbReference type="InterPro" id="IPR002749">
    <property type="entry name" value="DUF63"/>
</dbReference>
<protein>
    <recommendedName>
        <fullName evidence="4">DUF63 domain-containing protein</fullName>
    </recommendedName>
</protein>
<evidence type="ECO:0000256" key="1">
    <source>
        <dbReference type="SAM" id="Phobius"/>
    </source>
</evidence>
<feature type="transmembrane region" description="Helical" evidence="1">
    <location>
        <begin position="17"/>
        <end position="34"/>
    </location>
</feature>